<gene>
    <name evidence="1" type="ORF">SAMN04489718_2509</name>
</gene>
<reference evidence="2" key="1">
    <citation type="submission" date="2016-10" db="EMBL/GenBank/DDBJ databases">
        <authorList>
            <person name="Varghese N."/>
            <person name="Submissions S."/>
        </authorList>
    </citation>
    <scope>NUCLEOTIDE SEQUENCE [LARGE SCALE GENOMIC DNA]</scope>
    <source>
        <strain evidence="2">DSM 45459</strain>
    </source>
</reference>
<evidence type="ECO:0000313" key="2">
    <source>
        <dbReference type="Proteomes" id="UP000199301"/>
    </source>
</evidence>
<name>A0A1H1EEV0_9ACTN</name>
<dbReference type="Proteomes" id="UP000199301">
    <property type="component" value="Unassembled WGS sequence"/>
</dbReference>
<dbReference type="STRING" id="995062.SAMN04489718_2509"/>
<evidence type="ECO:0000313" key="1">
    <source>
        <dbReference type="EMBL" id="SDQ87282.1"/>
    </source>
</evidence>
<protein>
    <submittedName>
        <fullName evidence="1">Transcriptional regulator, AbiEi antitoxin, Type IV TA system</fullName>
    </submittedName>
</protein>
<dbReference type="AlphaFoldDB" id="A0A1H1EEV0"/>
<dbReference type="EMBL" id="FNKO01000002">
    <property type="protein sequence ID" value="SDQ87282.1"/>
    <property type="molecule type" value="Genomic_DNA"/>
</dbReference>
<organism evidence="1 2">
    <name type="scientific">Actinopolyspora saharensis</name>
    <dbReference type="NCBI Taxonomy" id="995062"/>
    <lineage>
        <taxon>Bacteria</taxon>
        <taxon>Bacillati</taxon>
        <taxon>Actinomycetota</taxon>
        <taxon>Actinomycetes</taxon>
        <taxon>Actinopolysporales</taxon>
        <taxon>Actinopolysporaceae</taxon>
        <taxon>Actinopolyspora</taxon>
    </lineage>
</organism>
<accession>A0A1H1EEV0</accession>
<keyword evidence="2" id="KW-1185">Reference proteome</keyword>
<sequence>MVRLHSSHPFGMYQRGLRAPLTGMSERIGRVRQLSRGPGDPGEAVPTASTVRQARDRLGGRDRLLAALESGSLVQLWSGVVVPAELAHDPVTRAEAALLRAGSGAVLSGTTALAMHGCRAADSRTTHVTVPYHRQLRRESGLVVRQGRVREREVVELDGLRAQVLDVALTEVLCTAEEQLAVACLRQATALPDVELGRGLWAMVEQRLVRRSDRRGTRRARSLLEAVRAPGRVTSLPA</sequence>
<proteinExistence type="predicted"/>